<evidence type="ECO:0000256" key="3">
    <source>
        <dbReference type="ARBA" id="ARBA00022694"/>
    </source>
</evidence>
<keyword evidence="1 8" id="KW-0963">Cytoplasm</keyword>
<comment type="caution">
    <text evidence="10">The sequence shown here is derived from an EMBL/GenBank/DDBJ whole genome shotgun (WGS) entry which is preliminary data.</text>
</comment>
<evidence type="ECO:0000256" key="4">
    <source>
        <dbReference type="ARBA" id="ARBA00022723"/>
    </source>
</evidence>
<dbReference type="PANTHER" id="PTHR11735">
    <property type="entry name" value="TRNA N6-ADENOSINE THREONYLCARBAMOYLTRANSFERASE"/>
    <property type="match status" value="1"/>
</dbReference>
<feature type="binding site" evidence="8">
    <location>
        <begin position="136"/>
        <end position="140"/>
    </location>
    <ligand>
        <name>substrate</name>
    </ligand>
</feature>
<comment type="caution">
    <text evidence="8">Lacks conserved residue(s) required for the propagation of feature annotation.</text>
</comment>
<dbReference type="RefSeq" id="WP_079289684.1">
    <property type="nucleotide sequence ID" value="NZ_MWPS01000001.1"/>
</dbReference>
<reference evidence="10 11" key="1">
    <citation type="submission" date="2017-02" db="EMBL/GenBank/DDBJ databases">
        <title>Draft genome of Acidibacillus ferrooxidans Huett2.</title>
        <authorList>
            <person name="Schopf S."/>
        </authorList>
    </citation>
    <scope>NUCLEOTIDE SEQUENCE [LARGE SCALE GENOMIC DNA]</scope>
    <source>
        <strain evidence="10 11">Huett2</strain>
    </source>
</reference>
<feature type="binding site" evidence="8">
    <location>
        <position position="169"/>
    </location>
    <ligand>
        <name>substrate</name>
    </ligand>
</feature>
<dbReference type="CDD" id="cd24133">
    <property type="entry name" value="ASKHA_NBD_TsaD_bac"/>
    <property type="match status" value="1"/>
</dbReference>
<gene>
    <name evidence="8" type="primary">tsaD</name>
    <name evidence="10" type="ORF">B2M26_00665</name>
</gene>
<dbReference type="GO" id="GO:0005506">
    <property type="term" value="F:iron ion binding"/>
    <property type="evidence" value="ECO:0007669"/>
    <property type="project" value="UniProtKB-UniRule"/>
</dbReference>
<evidence type="ECO:0000256" key="2">
    <source>
        <dbReference type="ARBA" id="ARBA00022679"/>
    </source>
</evidence>
<organism evidence="10 11">
    <name type="scientific">Ferroacidibacillus organovorans</name>
    <dbReference type="NCBI Taxonomy" id="1765683"/>
    <lineage>
        <taxon>Bacteria</taxon>
        <taxon>Bacillati</taxon>
        <taxon>Bacillota</taxon>
        <taxon>Bacilli</taxon>
        <taxon>Bacillales</taxon>
        <taxon>Alicyclobacillaceae</taxon>
        <taxon>Ferroacidibacillus</taxon>
    </lineage>
</organism>
<keyword evidence="3 8" id="KW-0819">tRNA processing</keyword>
<dbReference type="NCBIfam" id="TIGR00329">
    <property type="entry name" value="gcp_kae1"/>
    <property type="match status" value="1"/>
</dbReference>
<keyword evidence="11" id="KW-1185">Reference proteome</keyword>
<dbReference type="NCBIfam" id="TIGR03723">
    <property type="entry name" value="T6A_TsaD_YgjD"/>
    <property type="match status" value="1"/>
</dbReference>
<feature type="binding site" evidence="8">
    <location>
        <position position="276"/>
    </location>
    <ligand>
        <name>substrate</name>
    </ligand>
</feature>
<dbReference type="HAMAP" id="MF_01445">
    <property type="entry name" value="TsaD"/>
    <property type="match status" value="1"/>
</dbReference>
<dbReference type="InterPro" id="IPR017861">
    <property type="entry name" value="KAE1/TsaD"/>
</dbReference>
<name>A0A1V4EYA8_9BACL</name>
<comment type="similarity">
    <text evidence="8">Belongs to the KAE1 / TsaD family.</text>
</comment>
<dbReference type="InterPro" id="IPR022450">
    <property type="entry name" value="TsaD"/>
</dbReference>
<evidence type="ECO:0000259" key="9">
    <source>
        <dbReference type="Pfam" id="PF00814"/>
    </source>
</evidence>
<feature type="domain" description="Gcp-like" evidence="9">
    <location>
        <begin position="28"/>
        <end position="310"/>
    </location>
</feature>
<evidence type="ECO:0000256" key="5">
    <source>
        <dbReference type="ARBA" id="ARBA00023004"/>
    </source>
</evidence>
<keyword evidence="2 8" id="KW-0808">Transferase</keyword>
<evidence type="ECO:0000313" key="11">
    <source>
        <dbReference type="Proteomes" id="UP000190229"/>
    </source>
</evidence>
<feature type="binding site" evidence="8">
    <location>
        <position position="114"/>
    </location>
    <ligand>
        <name>Fe cation</name>
        <dbReference type="ChEBI" id="CHEBI:24875"/>
    </ligand>
</feature>
<evidence type="ECO:0000256" key="8">
    <source>
        <dbReference type="HAMAP-Rule" id="MF_01445"/>
    </source>
</evidence>
<evidence type="ECO:0000256" key="1">
    <source>
        <dbReference type="ARBA" id="ARBA00022490"/>
    </source>
</evidence>
<evidence type="ECO:0000256" key="7">
    <source>
        <dbReference type="ARBA" id="ARBA00048117"/>
    </source>
</evidence>
<keyword evidence="4 8" id="KW-0479">Metal-binding</keyword>
<dbReference type="EMBL" id="MWPS01000001">
    <property type="protein sequence ID" value="OPG17734.1"/>
    <property type="molecule type" value="Genomic_DNA"/>
</dbReference>
<keyword evidence="5 8" id="KW-0408">Iron</keyword>
<dbReference type="PANTHER" id="PTHR11735:SF6">
    <property type="entry name" value="TRNA N6-ADENOSINE THREONYLCARBAMOYLTRANSFERASE, MITOCHONDRIAL"/>
    <property type="match status" value="1"/>
</dbReference>
<feature type="binding site" evidence="8">
    <location>
        <position position="118"/>
    </location>
    <ligand>
        <name>Fe cation</name>
        <dbReference type="ChEBI" id="CHEBI:24875"/>
    </ligand>
</feature>
<dbReference type="EC" id="2.3.1.234" evidence="8"/>
<comment type="function">
    <text evidence="8">Required for the formation of a threonylcarbamoyl group on adenosine at position 37 (t(6)A37) in tRNAs that read codons beginning with adenine. Is involved in the transfer of the threonylcarbamoyl moiety of threonylcarbamoyl-AMP (TC-AMP) to the N6 group of A37, together with TsaE and TsaB. TsaD likely plays a direct catalytic role in this reaction.</text>
</comment>
<sequence length="346" mass="36009">MRDVTVLGIESSCDETAASVVRNGRDMMSSVVLSQIEVHQAFGGVVPEVASRAHTEMMTRVIEQALRDAKTTFSDLDAIAVTYGPGLVGALFVGVTTAKSLALATGLPLIGVHHLAGHMVASALSHGATPPYLVLIASGGHTDLINVLASGEMVRLGKTRDDAAGEAFDKVARAMRLGYPGGPAISEAAKRGDPTRYAFPIAKLPDGPFDFSFSGLKSAVMLVLDKEKRAGKESSIPDLAASFQEAVVQALCAKTEAALLQTGQQTLVLAGGVAANEALRLALRARCDALGVEFVVPPVALCTDNAAMIAAAGYDRYVRGLFDDLTLTGVATASIEAWYAAPATKQ</sequence>
<proteinExistence type="inferred from homology"/>
<evidence type="ECO:0000256" key="6">
    <source>
        <dbReference type="ARBA" id="ARBA00023315"/>
    </source>
</evidence>
<dbReference type="GO" id="GO:0061711">
    <property type="term" value="F:tRNA N(6)-L-threonylcarbamoyladenine synthase activity"/>
    <property type="evidence" value="ECO:0007669"/>
    <property type="project" value="UniProtKB-EC"/>
</dbReference>
<keyword evidence="6 8" id="KW-0012">Acyltransferase</keyword>
<evidence type="ECO:0000313" key="10">
    <source>
        <dbReference type="EMBL" id="OPG17734.1"/>
    </source>
</evidence>
<comment type="catalytic activity">
    <reaction evidence="7 8">
        <text>L-threonylcarbamoyladenylate + adenosine(37) in tRNA = N(6)-L-threonylcarbamoyladenosine(37) in tRNA + AMP + H(+)</text>
        <dbReference type="Rhea" id="RHEA:37059"/>
        <dbReference type="Rhea" id="RHEA-COMP:10162"/>
        <dbReference type="Rhea" id="RHEA-COMP:10163"/>
        <dbReference type="ChEBI" id="CHEBI:15378"/>
        <dbReference type="ChEBI" id="CHEBI:73682"/>
        <dbReference type="ChEBI" id="CHEBI:74411"/>
        <dbReference type="ChEBI" id="CHEBI:74418"/>
        <dbReference type="ChEBI" id="CHEBI:456215"/>
        <dbReference type="EC" id="2.3.1.234"/>
    </reaction>
</comment>
<comment type="subcellular location">
    <subcellularLocation>
        <location evidence="8">Cytoplasm</location>
    </subcellularLocation>
</comment>
<feature type="binding site" evidence="8">
    <location>
        <position position="182"/>
    </location>
    <ligand>
        <name>substrate</name>
    </ligand>
</feature>
<dbReference type="Gene3D" id="3.30.420.40">
    <property type="match status" value="2"/>
</dbReference>
<dbReference type="InterPro" id="IPR043129">
    <property type="entry name" value="ATPase_NBD"/>
</dbReference>
<dbReference type="InterPro" id="IPR000905">
    <property type="entry name" value="Gcp-like_dom"/>
</dbReference>
<dbReference type="Proteomes" id="UP000190229">
    <property type="component" value="Unassembled WGS sequence"/>
</dbReference>
<protein>
    <recommendedName>
        <fullName evidence="8">tRNA N6-adenosine threonylcarbamoyltransferase</fullName>
        <ecNumber evidence="8">2.3.1.234</ecNumber>
    </recommendedName>
    <alternativeName>
        <fullName evidence="8">N6-L-threonylcarbamoyladenine synthase</fullName>
        <shortName evidence="8">t(6)A synthase</shortName>
    </alternativeName>
    <alternativeName>
        <fullName evidence="8">t(6)A37 threonylcarbamoyladenosine biosynthesis protein TsaD</fullName>
    </alternativeName>
    <alternativeName>
        <fullName evidence="8">tRNA threonylcarbamoyladenosine biosynthesis protein TsaD</fullName>
    </alternativeName>
</protein>
<feature type="binding site" evidence="8">
    <location>
        <position position="304"/>
    </location>
    <ligand>
        <name>Fe cation</name>
        <dbReference type="ChEBI" id="CHEBI:24875"/>
    </ligand>
</feature>
<dbReference type="PRINTS" id="PR00789">
    <property type="entry name" value="OSIALOPTASE"/>
</dbReference>
<dbReference type="SUPFAM" id="SSF53067">
    <property type="entry name" value="Actin-like ATPase domain"/>
    <property type="match status" value="1"/>
</dbReference>
<dbReference type="FunFam" id="3.30.420.40:FF:000040">
    <property type="entry name" value="tRNA N6-adenosine threonylcarbamoyltransferase"/>
    <property type="match status" value="1"/>
</dbReference>
<dbReference type="Pfam" id="PF00814">
    <property type="entry name" value="TsaD"/>
    <property type="match status" value="1"/>
</dbReference>
<dbReference type="GO" id="GO:0005737">
    <property type="term" value="C:cytoplasm"/>
    <property type="evidence" value="ECO:0007669"/>
    <property type="project" value="UniProtKB-SubCell"/>
</dbReference>
<accession>A0A1V4EYA8</accession>
<dbReference type="GO" id="GO:0002949">
    <property type="term" value="P:tRNA threonylcarbamoyladenosine modification"/>
    <property type="evidence" value="ECO:0007669"/>
    <property type="project" value="UniProtKB-UniRule"/>
</dbReference>
<dbReference type="AlphaFoldDB" id="A0A1V4EYA8"/>
<comment type="cofactor">
    <cofactor evidence="8">
        <name>Fe(2+)</name>
        <dbReference type="ChEBI" id="CHEBI:29033"/>
    </cofactor>
    <text evidence="8">Binds 1 Fe(2+) ion per subunit.</text>
</comment>